<evidence type="ECO:0000313" key="4">
    <source>
        <dbReference type="EMBL" id="SUA18163.1"/>
    </source>
</evidence>
<sequence>MNHQDARWQVHRHLAEHTDQRLTLVRNAPKHILLAGADADISRSLLAKRYPQAVFEEYDSRADFLAAAAAARKGGFWQRFTGKGVVQHCQSPTAPLPEACADMLWSNLGLLAAEQILPVLHNWARALKTDGLLFFTCFGRDTLAELKCRLKENGIESRSVMFPDMHDLGDMLAENGFYDPVTDTAKLVLDYKKAETFWADMDTLGIWRAMSWNDENAARSCVGTIFEREGGLSITLETVYGHAVKKLMLPQGENVVQFFPKNGLTNPSVKEGIRVNK</sequence>
<dbReference type="EMBL" id="UGRO01000002">
    <property type="protein sequence ID" value="SUA18163.1"/>
    <property type="molecule type" value="Genomic_DNA"/>
</dbReference>
<evidence type="ECO:0000313" key="3">
    <source>
        <dbReference type="EMBL" id="ARB03977.1"/>
    </source>
</evidence>
<evidence type="ECO:0000256" key="2">
    <source>
        <dbReference type="ARBA" id="ARBA00022679"/>
    </source>
</evidence>
<evidence type="ECO:0000313" key="5">
    <source>
        <dbReference type="Proteomes" id="UP000191249"/>
    </source>
</evidence>
<dbReference type="RefSeq" id="WP_004467675.1">
    <property type="nucleotide sequence ID" value="NZ_CAUJPL010000033.1"/>
</dbReference>
<organism evidence="4 6">
    <name type="scientific">Neisseria lactamica</name>
    <dbReference type="NCBI Taxonomy" id="486"/>
    <lineage>
        <taxon>Bacteria</taxon>
        <taxon>Pseudomonadati</taxon>
        <taxon>Pseudomonadota</taxon>
        <taxon>Betaproteobacteria</taxon>
        <taxon>Neisseriales</taxon>
        <taxon>Neisseriaceae</taxon>
        <taxon>Neisseria</taxon>
    </lineage>
</organism>
<dbReference type="Proteomes" id="UP000191249">
    <property type="component" value="Chromosome"/>
</dbReference>
<keyword evidence="1 4" id="KW-0489">Methyltransferase</keyword>
<keyword evidence="2 4" id="KW-0808">Transferase</keyword>
<evidence type="ECO:0000256" key="1">
    <source>
        <dbReference type="ARBA" id="ARBA00022603"/>
    </source>
</evidence>
<dbReference type="InterPro" id="IPR029063">
    <property type="entry name" value="SAM-dependent_MTases_sf"/>
</dbReference>
<dbReference type="GO" id="GO:0008168">
    <property type="term" value="F:methyltransferase activity"/>
    <property type="evidence" value="ECO:0007669"/>
    <property type="project" value="UniProtKB-KW"/>
</dbReference>
<reference evidence="4 6" key="2">
    <citation type="submission" date="2018-06" db="EMBL/GenBank/DDBJ databases">
        <authorList>
            <consortium name="Pathogen Informatics"/>
            <person name="Doyle S."/>
        </authorList>
    </citation>
    <scope>NUCLEOTIDE SEQUENCE [LARGE SCALE GENOMIC DNA]</scope>
    <source>
        <strain evidence="4 6">NCTC10616</strain>
    </source>
</reference>
<dbReference type="PANTHER" id="PTHR13090">
    <property type="entry name" value="ARGININE-HYDROXYLASE NDUFAF5, MITOCHONDRIAL"/>
    <property type="match status" value="1"/>
</dbReference>
<dbReference type="InterPro" id="IPR050602">
    <property type="entry name" value="Malonyl-ACP_OMT"/>
</dbReference>
<dbReference type="Proteomes" id="UP000254193">
    <property type="component" value="Unassembled WGS sequence"/>
</dbReference>
<dbReference type="STRING" id="486.B2G52_02925"/>
<reference evidence="3 5" key="1">
    <citation type="submission" date="2017-03" db="EMBL/GenBank/DDBJ databases">
        <title>N. lactamica Y92-1009 whole genome sequence.</title>
        <authorList>
            <person name="Pandey A.K."/>
            <person name="Read R.C."/>
        </authorList>
    </citation>
    <scope>NUCLEOTIDE SEQUENCE [LARGE SCALE GENOMIC DNA]</scope>
    <source>
        <strain evidence="3 5">Y92-1009</strain>
    </source>
</reference>
<dbReference type="GeneID" id="61225415"/>
<dbReference type="PANTHER" id="PTHR13090:SF1">
    <property type="entry name" value="ARGININE-HYDROXYLASE NDUFAF5, MITOCHONDRIAL"/>
    <property type="match status" value="1"/>
</dbReference>
<dbReference type="GO" id="GO:0032259">
    <property type="term" value="P:methylation"/>
    <property type="evidence" value="ECO:0007669"/>
    <property type="project" value="UniProtKB-KW"/>
</dbReference>
<protein>
    <submittedName>
        <fullName evidence="3 4">Methyltransferase</fullName>
    </submittedName>
</protein>
<name>A0A1V0DSE1_NEILA</name>
<dbReference type="AlphaFoldDB" id="A0A1V0DSE1"/>
<gene>
    <name evidence="3" type="ORF">B2G52_02925</name>
    <name evidence="4" type="ORF">NCTC10616_01886</name>
</gene>
<evidence type="ECO:0000313" key="6">
    <source>
        <dbReference type="Proteomes" id="UP000254193"/>
    </source>
</evidence>
<dbReference type="Gene3D" id="3.40.50.150">
    <property type="entry name" value="Vaccinia Virus protein VP39"/>
    <property type="match status" value="1"/>
</dbReference>
<dbReference type="EMBL" id="CP019894">
    <property type="protein sequence ID" value="ARB03977.1"/>
    <property type="molecule type" value="Genomic_DNA"/>
</dbReference>
<proteinExistence type="predicted"/>
<accession>A0A1V0DSE1</accession>
<keyword evidence="6" id="KW-1185">Reference proteome</keyword>
<dbReference type="SUPFAM" id="SSF53335">
    <property type="entry name" value="S-adenosyl-L-methionine-dependent methyltransferases"/>
    <property type="match status" value="1"/>
</dbReference>